<accession>A0AAU9TV09</accession>
<sequence length="70" mass="7961">MRKTGSDKRTRARAALSKLSHGHVYISFDGCRRNYDRPAIIIAVLCGRITQHLGFPSGDDIKRFLTLSEW</sequence>
<comment type="caution">
    <text evidence="1">The sequence shown here is derived from an EMBL/GenBank/DDBJ whole genome shotgun (WGS) entry which is preliminary data.</text>
</comment>
<evidence type="ECO:0008006" key="3">
    <source>
        <dbReference type="Google" id="ProtNLM"/>
    </source>
</evidence>
<evidence type="ECO:0000313" key="2">
    <source>
        <dbReference type="Proteomes" id="UP001153954"/>
    </source>
</evidence>
<reference evidence="1" key="1">
    <citation type="submission" date="2022-03" db="EMBL/GenBank/DDBJ databases">
        <authorList>
            <person name="Tunstrom K."/>
        </authorList>
    </citation>
    <scope>NUCLEOTIDE SEQUENCE</scope>
</reference>
<name>A0AAU9TV09_EUPED</name>
<dbReference type="EMBL" id="CAKOGL010000010">
    <property type="protein sequence ID" value="CAH2091474.1"/>
    <property type="molecule type" value="Genomic_DNA"/>
</dbReference>
<dbReference type="Proteomes" id="UP001153954">
    <property type="component" value="Unassembled WGS sequence"/>
</dbReference>
<keyword evidence="2" id="KW-1185">Reference proteome</keyword>
<organism evidence="1 2">
    <name type="scientific">Euphydryas editha</name>
    <name type="common">Edith's checkerspot</name>
    <dbReference type="NCBI Taxonomy" id="104508"/>
    <lineage>
        <taxon>Eukaryota</taxon>
        <taxon>Metazoa</taxon>
        <taxon>Ecdysozoa</taxon>
        <taxon>Arthropoda</taxon>
        <taxon>Hexapoda</taxon>
        <taxon>Insecta</taxon>
        <taxon>Pterygota</taxon>
        <taxon>Neoptera</taxon>
        <taxon>Endopterygota</taxon>
        <taxon>Lepidoptera</taxon>
        <taxon>Glossata</taxon>
        <taxon>Ditrysia</taxon>
        <taxon>Papilionoidea</taxon>
        <taxon>Nymphalidae</taxon>
        <taxon>Nymphalinae</taxon>
        <taxon>Euphydryas</taxon>
    </lineage>
</organism>
<gene>
    <name evidence="1" type="ORF">EEDITHA_LOCUS7338</name>
</gene>
<dbReference type="AlphaFoldDB" id="A0AAU9TV09"/>
<protein>
    <recommendedName>
        <fullName evidence="3">Ribosomal protein S14</fullName>
    </recommendedName>
</protein>
<evidence type="ECO:0000313" key="1">
    <source>
        <dbReference type="EMBL" id="CAH2091474.1"/>
    </source>
</evidence>
<proteinExistence type="predicted"/>